<accession>A0ABT3GQ62</accession>
<gene>
    <name evidence="3" type="ORF">OKA05_24035</name>
</gene>
<feature type="chain" id="PRO_5046153907" evidence="1">
    <location>
        <begin position="27"/>
        <end position="416"/>
    </location>
</feature>
<dbReference type="Gene3D" id="2.40.128.130">
    <property type="entry name" value="Autotransporter beta-domain"/>
    <property type="match status" value="1"/>
</dbReference>
<evidence type="ECO:0000313" key="3">
    <source>
        <dbReference type="EMBL" id="MCW1925650.1"/>
    </source>
</evidence>
<keyword evidence="1" id="KW-0732">Signal</keyword>
<dbReference type="InterPro" id="IPR036709">
    <property type="entry name" value="Autotransporte_beta_dom_sf"/>
</dbReference>
<comment type="caution">
    <text evidence="3">The sequence shown here is derived from an EMBL/GenBank/DDBJ whole genome shotgun (WGS) entry which is preliminary data.</text>
</comment>
<dbReference type="RefSeq" id="WP_264489756.1">
    <property type="nucleotide sequence ID" value="NZ_JAPDDT010000015.1"/>
</dbReference>
<feature type="domain" description="Autotransporter" evidence="2">
    <location>
        <begin position="107"/>
        <end position="416"/>
    </location>
</feature>
<dbReference type="EMBL" id="JAPDDT010000015">
    <property type="protein sequence ID" value="MCW1925650.1"/>
    <property type="molecule type" value="Genomic_DNA"/>
</dbReference>
<dbReference type="InterPro" id="IPR005546">
    <property type="entry name" value="Autotransporte_beta"/>
</dbReference>
<keyword evidence="4" id="KW-1185">Reference proteome</keyword>
<dbReference type="SMART" id="SM00869">
    <property type="entry name" value="Autotransporter"/>
    <property type="match status" value="1"/>
</dbReference>
<organism evidence="3 4">
    <name type="scientific">Luteolibacter arcticus</name>
    <dbReference type="NCBI Taxonomy" id="1581411"/>
    <lineage>
        <taxon>Bacteria</taxon>
        <taxon>Pseudomonadati</taxon>
        <taxon>Verrucomicrobiota</taxon>
        <taxon>Verrucomicrobiia</taxon>
        <taxon>Verrucomicrobiales</taxon>
        <taxon>Verrucomicrobiaceae</taxon>
        <taxon>Luteolibacter</taxon>
    </lineage>
</organism>
<name>A0ABT3GQ62_9BACT</name>
<evidence type="ECO:0000313" key="4">
    <source>
        <dbReference type="Proteomes" id="UP001320876"/>
    </source>
</evidence>
<feature type="signal peptide" evidence="1">
    <location>
        <begin position="1"/>
        <end position="26"/>
    </location>
</feature>
<reference evidence="3 4" key="1">
    <citation type="submission" date="2022-10" db="EMBL/GenBank/DDBJ databases">
        <title>Luteolibacter arcticus strain CCTCC AB 2014275, whole genome shotgun sequencing project.</title>
        <authorList>
            <person name="Zhao G."/>
            <person name="Shen L."/>
        </authorList>
    </citation>
    <scope>NUCLEOTIDE SEQUENCE [LARGE SCALE GENOMIC DNA]</scope>
    <source>
        <strain evidence="3 4">CCTCC AB 2014275</strain>
    </source>
</reference>
<proteinExistence type="predicted"/>
<dbReference type="SUPFAM" id="SSF103515">
    <property type="entry name" value="Autotransporter"/>
    <property type="match status" value="1"/>
</dbReference>
<evidence type="ECO:0000256" key="1">
    <source>
        <dbReference type="SAM" id="SignalP"/>
    </source>
</evidence>
<dbReference type="Proteomes" id="UP001320876">
    <property type="component" value="Unassembled WGS sequence"/>
</dbReference>
<evidence type="ECO:0000259" key="2">
    <source>
        <dbReference type="PROSITE" id="PS51208"/>
    </source>
</evidence>
<protein>
    <submittedName>
        <fullName evidence="3">Autotransporter outer membrane beta-barrel domain-containing protein</fullName>
    </submittedName>
</protein>
<dbReference type="Pfam" id="PF03797">
    <property type="entry name" value="Autotransporter"/>
    <property type="match status" value="1"/>
</dbReference>
<dbReference type="PROSITE" id="PS51208">
    <property type="entry name" value="AUTOTRANSPORTER"/>
    <property type="match status" value="1"/>
</dbReference>
<sequence length="416" mass="43943">MKTQAGRLLGVAVLAISAVTTSHVRAGEEVPDPCYPDNRNATSTALGRGTLGMAWASTRDVGSHLYRNRAGIRPGSRLVEEAVPVSPSAKGGMSAKGGAKMAAISVPVPNRWEIFGSVFYQTNDSDGDSYGYGGKKKKKDDKYDRYGVYQVGGNGGGVGGVGGIGGVPGFASATDSSLDVFGGSIGVEYHINRNWSIGLGLSAAQGDLDMGSAGSADIDSVSLIPYVSYYRPDTVGSADLWAGLMYAYGMHSYETRRYTGAGIATGEPDADTHTIEFNVGLNFGEDDFVHGPYAGMRYITGSVDSYTEVGPGATFFGEQDVDSLVSILGYQVSWKMRGGSGYWVPQLRVAWEHEFEDGNATAFGIPYAAADEDIGVVGAGIGYWWDSGWHLGVEYEGRFGSETEAHYGGLTAGKEF</sequence>